<sequence>MSGTGSMERKKITALLSLLAVTLLAHTLLLQPPRSTDRLLSAFRFDGLQLVNRRNMILLCNAILLVILKDAGLLAAPARRRRTCRDSTAAGRDDACSEPQPKPKSSTIVVELTRSSTAAACAFDETTAPRLRRGKPSTSSSGSGPGPAHEEYYAAVREIDQRPDRCCFYYQAGVVGTDEIAGAEEDKMACLHSQPAPPVADDEERSRGREEMARQGAEPECVDDDVDEMNKRFEEFIATMRRKMQLESRQLVKV</sequence>
<organism evidence="1 2">
    <name type="scientific">Avena sativa</name>
    <name type="common">Oat</name>
    <dbReference type="NCBI Taxonomy" id="4498"/>
    <lineage>
        <taxon>Eukaryota</taxon>
        <taxon>Viridiplantae</taxon>
        <taxon>Streptophyta</taxon>
        <taxon>Embryophyta</taxon>
        <taxon>Tracheophyta</taxon>
        <taxon>Spermatophyta</taxon>
        <taxon>Magnoliopsida</taxon>
        <taxon>Liliopsida</taxon>
        <taxon>Poales</taxon>
        <taxon>Poaceae</taxon>
        <taxon>BOP clade</taxon>
        <taxon>Pooideae</taxon>
        <taxon>Poodae</taxon>
        <taxon>Poeae</taxon>
        <taxon>Poeae Chloroplast Group 1 (Aveneae type)</taxon>
        <taxon>Aveninae</taxon>
        <taxon>Avena</taxon>
    </lineage>
</organism>
<accession>A0ACD5THU1</accession>
<protein>
    <submittedName>
        <fullName evidence="1">Uncharacterized protein</fullName>
    </submittedName>
</protein>
<proteinExistence type="predicted"/>
<keyword evidence="2" id="KW-1185">Reference proteome</keyword>
<reference evidence="1" key="2">
    <citation type="submission" date="2025-09" db="UniProtKB">
        <authorList>
            <consortium name="EnsemblPlants"/>
        </authorList>
    </citation>
    <scope>IDENTIFICATION</scope>
</reference>
<evidence type="ECO:0000313" key="1">
    <source>
        <dbReference type="EnsemblPlants" id="AVESA.00010b.r2.1AG0056770.1.CDS.1"/>
    </source>
</evidence>
<name>A0ACD5THU1_AVESA</name>
<dbReference type="Proteomes" id="UP001732700">
    <property type="component" value="Chromosome 1A"/>
</dbReference>
<evidence type="ECO:0000313" key="2">
    <source>
        <dbReference type="Proteomes" id="UP001732700"/>
    </source>
</evidence>
<dbReference type="EnsemblPlants" id="AVESA.00010b.r2.1AG0056770.1">
    <property type="protein sequence ID" value="AVESA.00010b.r2.1AG0056770.1.CDS.1"/>
    <property type="gene ID" value="AVESA.00010b.r2.1AG0056770"/>
</dbReference>
<reference evidence="1" key="1">
    <citation type="submission" date="2021-05" db="EMBL/GenBank/DDBJ databases">
        <authorList>
            <person name="Scholz U."/>
            <person name="Mascher M."/>
            <person name="Fiebig A."/>
        </authorList>
    </citation>
    <scope>NUCLEOTIDE SEQUENCE [LARGE SCALE GENOMIC DNA]</scope>
</reference>